<evidence type="ECO:0000259" key="1">
    <source>
        <dbReference type="Pfam" id="PF01636"/>
    </source>
</evidence>
<reference evidence="2" key="1">
    <citation type="submission" date="2021-11" db="EMBL/GenBank/DDBJ databases">
        <title>Streptomyces corallinus and Kineosporia corallina sp. nov., two new coral-derived marine actinobacteria.</title>
        <authorList>
            <person name="Buangrab K."/>
            <person name="Sutthacheep M."/>
            <person name="Yeemin T."/>
            <person name="Harunari E."/>
            <person name="Igarashi Y."/>
            <person name="Sripreechasak P."/>
            <person name="Kanchanasin P."/>
            <person name="Tanasupawat S."/>
            <person name="Phongsopitanun W."/>
        </authorList>
    </citation>
    <scope>NUCLEOTIDE SEQUENCE</scope>
    <source>
        <strain evidence="2">JCM 31032</strain>
    </source>
</reference>
<evidence type="ECO:0000313" key="2">
    <source>
        <dbReference type="EMBL" id="MCD5314907.1"/>
    </source>
</evidence>
<dbReference type="RefSeq" id="WP_231447713.1">
    <property type="nucleotide sequence ID" value="NZ_JAJOMB010000019.1"/>
</dbReference>
<keyword evidence="3" id="KW-1185">Reference proteome</keyword>
<name>A0A9X1SWB8_9ACTN</name>
<comment type="caution">
    <text evidence="2">The sequence shown here is derived from an EMBL/GenBank/DDBJ whole genome shotgun (WGS) entry which is preliminary data.</text>
</comment>
<sequence length="331" mass="35449">MSVLDRAIRAAAEAGCELLRASPRRDGRLLLTLRNAEGVEVAGSWSSDRLKVYSYGQDPKLPALAELVAEGGTVVAHRAGRRAVVRHPDGERWTKVLPEGKVKAVADGLERAAEIPGIRVPPVLAVTSDTVTLGTLPGVTLYTRLGVGIGLEEFGTRVGRAVRDLHGGTIQVPMHDLQAEIAVTERWVEAAARLTGTQLPRPRTPSIGSGSGPNVLLHRDLHDKQLLLDETGCSAGILDLDLLARGEAALDLANLLVHLELRVRQGRLAPDRLSPMAETVLSAYGADPAVRARLGIYARLTRIRLAAVYAFRPADLPRAGRALVEEPLLVA</sequence>
<dbReference type="InterPro" id="IPR002575">
    <property type="entry name" value="Aminoglycoside_PTrfase"/>
</dbReference>
<gene>
    <name evidence="2" type="ORF">LR394_28795</name>
</gene>
<dbReference type="AlphaFoldDB" id="A0A9X1SWB8"/>
<protein>
    <submittedName>
        <fullName evidence="2">Aminoglycoside phosphotransferase family protein</fullName>
    </submittedName>
</protein>
<dbReference type="SUPFAM" id="SSF56112">
    <property type="entry name" value="Protein kinase-like (PK-like)"/>
    <property type="match status" value="1"/>
</dbReference>
<accession>A0A9X1SWB8</accession>
<proteinExistence type="predicted"/>
<dbReference type="Gene3D" id="3.90.1200.10">
    <property type="match status" value="1"/>
</dbReference>
<organism evidence="2 3">
    <name type="scientific">Kineosporia babensis</name>
    <dbReference type="NCBI Taxonomy" id="499548"/>
    <lineage>
        <taxon>Bacteria</taxon>
        <taxon>Bacillati</taxon>
        <taxon>Actinomycetota</taxon>
        <taxon>Actinomycetes</taxon>
        <taxon>Kineosporiales</taxon>
        <taxon>Kineosporiaceae</taxon>
        <taxon>Kineosporia</taxon>
    </lineage>
</organism>
<dbReference type="InterPro" id="IPR011009">
    <property type="entry name" value="Kinase-like_dom_sf"/>
</dbReference>
<dbReference type="EMBL" id="JAJOMB010000019">
    <property type="protein sequence ID" value="MCD5314907.1"/>
    <property type="molecule type" value="Genomic_DNA"/>
</dbReference>
<evidence type="ECO:0000313" key="3">
    <source>
        <dbReference type="Proteomes" id="UP001138997"/>
    </source>
</evidence>
<feature type="domain" description="Aminoglycoside phosphotransferase" evidence="1">
    <location>
        <begin position="81"/>
        <end position="262"/>
    </location>
</feature>
<dbReference type="Pfam" id="PF01636">
    <property type="entry name" value="APH"/>
    <property type="match status" value="1"/>
</dbReference>
<dbReference type="Proteomes" id="UP001138997">
    <property type="component" value="Unassembled WGS sequence"/>
</dbReference>